<feature type="transmembrane region" description="Helical" evidence="12">
    <location>
        <begin position="753"/>
        <end position="775"/>
    </location>
</feature>
<dbReference type="InterPro" id="IPR017979">
    <property type="entry name" value="GPCR_3_CS"/>
</dbReference>
<dbReference type="InterPro" id="IPR038550">
    <property type="entry name" value="GPCR_3_9-Cys_sf"/>
</dbReference>
<evidence type="ECO:0000256" key="7">
    <source>
        <dbReference type="ARBA" id="ARBA00023136"/>
    </source>
</evidence>
<evidence type="ECO:0000256" key="12">
    <source>
        <dbReference type="SAM" id="Phobius"/>
    </source>
</evidence>
<proteinExistence type="inferred from homology"/>
<evidence type="ECO:0000256" key="11">
    <source>
        <dbReference type="ARBA" id="ARBA00038492"/>
    </source>
</evidence>
<sequence>MWMCPLLNSFFSTLTILSIIPALVDGCDFAQSICGAQVSGDIVIGILSPCHHKVTALHERIRPDSYHCSDFHLESFMRSLAAIHEIEAINAAGFLPGVRLGYLMCDTCSDASKALQNVGYMLTVNRTLNVECDYNDFRPRVKIILGALYSEVSIAVARLLNVYMIPLLSSTSSAPDLSDKLRYPVFMRTIPSDKHQTKAVAKMMRHYEWNWVGVVYGDDEYGSAAFQSFLEDAEENGVCLDYQEVVPHYLDHSQSMQRIKQVALQIQSSSAQVVLLILKAELVELLFKEMIKTNTSRIWISSDAWSRSSSLAKMDGINKVGDILGFTFVTSKSKSFDEYLKNLTATPGGYNNFIEEYKSLRFNCTPECFSNKPPSYCPSPDLLKIKSGDACNFKDPQEQNDDYLVKALDTSDAFLNKVAVRATANALKKLLKCNSSSCSGEINFPPWKLLEELKKVQFKFDNHNFFFDKNGDFLGFYDLIMWEKDGHHRRFQRIGKYHVLVEQIEIDKKDFIWFATANTTNPKCRCSKRCPPGSVKKILNVSCCYNCTQCLEGYYSDGWDLHICKLCHNGSWSLKGWDECRPREESYLRWSHPHPIVMMAAAAFGTLLLLVIFIIFLVYRDSPPMKRAEVRLSCVMMAGLSVSFASVICFMGKPSVHLCRARQVMYAMGFTLCVSCILVKAYRTFLAFLPFGRLTSRRLHKLYKPPVIVIIITTVQGIICLLWLILDSPHIDDTPPSPQSMTKVIQCSEGETYIGFGIMLSYIALLALVGFLLAIKGRKVPQEFSETGHIIFSMLMYLFVWVCFIPVYITNNEKGTPVQASAILVSSYGIIFCHFLPTCYQALWGSNTDTLERILRRWRIISSPNLDLVTEIDIDTPGLNKLSQRPVRHQDSVRQAGKMVADTANPGQKLFETLPSGRRLRSVRNARKNCFFSSATGLINMAQDPTDMDSFPLP</sequence>
<evidence type="ECO:0000256" key="3">
    <source>
        <dbReference type="ARBA" id="ARBA00022692"/>
    </source>
</evidence>
<keyword evidence="8 16" id="KW-0675">Receptor</keyword>
<dbReference type="OrthoDB" id="5984008at2759"/>
<dbReference type="RefSeq" id="XP_029281762.1">
    <property type="nucleotide sequence ID" value="XM_029425902.1"/>
</dbReference>
<dbReference type="PROSITE" id="PS50259">
    <property type="entry name" value="G_PROTEIN_RECEP_F3_4"/>
    <property type="match status" value="1"/>
</dbReference>
<evidence type="ECO:0000256" key="9">
    <source>
        <dbReference type="ARBA" id="ARBA00023180"/>
    </source>
</evidence>
<feature type="transmembrane region" description="Helical" evidence="12">
    <location>
        <begin position="596"/>
        <end position="618"/>
    </location>
</feature>
<evidence type="ECO:0000313" key="15">
    <source>
        <dbReference type="Proteomes" id="UP000504630"/>
    </source>
</evidence>
<dbReference type="GeneID" id="115003963"/>
<organism evidence="15 16">
    <name type="scientific">Cottoperca gobio</name>
    <name type="common">Frogmouth</name>
    <name type="synonym">Aphritis gobio</name>
    <dbReference type="NCBI Taxonomy" id="56716"/>
    <lineage>
        <taxon>Eukaryota</taxon>
        <taxon>Metazoa</taxon>
        <taxon>Chordata</taxon>
        <taxon>Craniata</taxon>
        <taxon>Vertebrata</taxon>
        <taxon>Euteleostomi</taxon>
        <taxon>Actinopterygii</taxon>
        <taxon>Neopterygii</taxon>
        <taxon>Teleostei</taxon>
        <taxon>Neoteleostei</taxon>
        <taxon>Acanthomorphata</taxon>
        <taxon>Eupercaria</taxon>
        <taxon>Perciformes</taxon>
        <taxon>Notothenioidei</taxon>
        <taxon>Bovichtidae</taxon>
        <taxon>Cottoperca</taxon>
    </lineage>
</organism>
<dbReference type="Pfam" id="PF01094">
    <property type="entry name" value="ANF_receptor"/>
    <property type="match status" value="1"/>
</dbReference>
<keyword evidence="2" id="KW-1003">Cell membrane</keyword>
<dbReference type="PRINTS" id="PR00248">
    <property type="entry name" value="GPCRMGR"/>
</dbReference>
<dbReference type="InterPro" id="IPR001828">
    <property type="entry name" value="ANF_lig-bd_rcpt"/>
</dbReference>
<keyword evidence="6" id="KW-0297">G-protein coupled receptor</keyword>
<feature type="transmembrane region" description="Helical" evidence="12">
    <location>
        <begin position="821"/>
        <end position="843"/>
    </location>
</feature>
<dbReference type="GO" id="GO:0005886">
    <property type="term" value="C:plasma membrane"/>
    <property type="evidence" value="ECO:0007669"/>
    <property type="project" value="UniProtKB-SubCell"/>
</dbReference>
<dbReference type="InterPro" id="IPR000068">
    <property type="entry name" value="GPCR_3_Ca_sens_rcpt-rel"/>
</dbReference>
<gene>
    <name evidence="16" type="primary">olfcb1</name>
</gene>
<feature type="chain" id="PRO_5026910736" evidence="13">
    <location>
        <begin position="27"/>
        <end position="954"/>
    </location>
</feature>
<dbReference type="Proteomes" id="UP000504630">
    <property type="component" value="Chromosome 24"/>
</dbReference>
<dbReference type="Pfam" id="PF00003">
    <property type="entry name" value="7tm_3"/>
    <property type="match status" value="1"/>
</dbReference>
<dbReference type="KEGG" id="cgob:115003963"/>
<dbReference type="Gene3D" id="3.40.50.2300">
    <property type="match status" value="2"/>
</dbReference>
<feature type="domain" description="G-protein coupled receptors family 3 profile" evidence="14">
    <location>
        <begin position="594"/>
        <end position="843"/>
    </location>
</feature>
<evidence type="ECO:0000256" key="5">
    <source>
        <dbReference type="ARBA" id="ARBA00022989"/>
    </source>
</evidence>
<evidence type="ECO:0000256" key="4">
    <source>
        <dbReference type="ARBA" id="ARBA00022729"/>
    </source>
</evidence>
<evidence type="ECO:0000256" key="13">
    <source>
        <dbReference type="SAM" id="SignalP"/>
    </source>
</evidence>
<dbReference type="GO" id="GO:0050909">
    <property type="term" value="P:sensory perception of taste"/>
    <property type="evidence" value="ECO:0007669"/>
    <property type="project" value="UniProtKB-ARBA"/>
</dbReference>
<keyword evidence="3 12" id="KW-0812">Transmembrane</keyword>
<dbReference type="InterPro" id="IPR028082">
    <property type="entry name" value="Peripla_BP_I"/>
</dbReference>
<dbReference type="PANTHER" id="PTHR24061">
    <property type="entry name" value="CALCIUM-SENSING RECEPTOR-RELATED"/>
    <property type="match status" value="1"/>
</dbReference>
<name>A0A6J2P955_COTGO</name>
<dbReference type="FunFam" id="2.10.50.30:FF:000004">
    <property type="entry name" value="Taste receptor type 1 member 3-like protein"/>
    <property type="match status" value="1"/>
</dbReference>
<protein>
    <submittedName>
        <fullName evidence="16">Olfactory receptor CB1</fullName>
    </submittedName>
</protein>
<feature type="transmembrane region" description="Helical" evidence="12">
    <location>
        <begin position="787"/>
        <end position="809"/>
    </location>
</feature>
<accession>A0A6J2P955</accession>
<keyword evidence="10" id="KW-0807">Transducer</keyword>
<evidence type="ECO:0000256" key="8">
    <source>
        <dbReference type="ARBA" id="ARBA00023170"/>
    </source>
</evidence>
<dbReference type="InterPro" id="IPR017978">
    <property type="entry name" value="GPCR_3_C"/>
</dbReference>
<comment type="subcellular location">
    <subcellularLocation>
        <location evidence="1">Cell membrane</location>
        <topology evidence="1">Multi-pass membrane protein</topology>
    </subcellularLocation>
</comment>
<evidence type="ECO:0000256" key="1">
    <source>
        <dbReference type="ARBA" id="ARBA00004651"/>
    </source>
</evidence>
<dbReference type="PANTHER" id="PTHR24061:SF506">
    <property type="entry name" value="G-PROTEIN COUPLED RECEPTOR FAMILY C GROUP 6 MEMBER A-LIKE PRECURSOR"/>
    <property type="match status" value="1"/>
</dbReference>
<evidence type="ECO:0000313" key="16">
    <source>
        <dbReference type="RefSeq" id="XP_029281762.1"/>
    </source>
</evidence>
<reference evidence="16" key="1">
    <citation type="submission" date="2025-08" db="UniProtKB">
        <authorList>
            <consortium name="RefSeq"/>
        </authorList>
    </citation>
    <scope>IDENTIFICATION</scope>
</reference>
<dbReference type="CTD" id="323944"/>
<dbReference type="InterPro" id="IPR000337">
    <property type="entry name" value="GPCR_3"/>
</dbReference>
<keyword evidence="9" id="KW-0325">Glycoprotein</keyword>
<feature type="transmembrane region" description="Helical" evidence="12">
    <location>
        <begin position="630"/>
        <end position="653"/>
    </location>
</feature>
<dbReference type="AlphaFoldDB" id="A0A6J2P955"/>
<keyword evidence="7 12" id="KW-0472">Membrane</keyword>
<dbReference type="GO" id="GO:0004930">
    <property type="term" value="F:G protein-coupled receptor activity"/>
    <property type="evidence" value="ECO:0007669"/>
    <property type="project" value="UniProtKB-KW"/>
</dbReference>
<keyword evidence="4 13" id="KW-0732">Signal</keyword>
<keyword evidence="15" id="KW-1185">Reference proteome</keyword>
<evidence type="ECO:0000256" key="6">
    <source>
        <dbReference type="ARBA" id="ARBA00023040"/>
    </source>
</evidence>
<feature type="signal peptide" evidence="13">
    <location>
        <begin position="1"/>
        <end position="26"/>
    </location>
</feature>
<dbReference type="Gene3D" id="2.10.50.30">
    <property type="entry name" value="GPCR, family 3, nine cysteines domain"/>
    <property type="match status" value="1"/>
</dbReference>
<keyword evidence="5 12" id="KW-1133">Transmembrane helix</keyword>
<evidence type="ECO:0000256" key="10">
    <source>
        <dbReference type="ARBA" id="ARBA00023224"/>
    </source>
</evidence>
<dbReference type="FunCoup" id="A0A6J2P955">
    <property type="interactions" value="67"/>
</dbReference>
<comment type="similarity">
    <text evidence="11">Belongs to the G-protein coupled receptor 3 family. TAS1R subfamily.</text>
</comment>
<dbReference type="SUPFAM" id="SSF53822">
    <property type="entry name" value="Periplasmic binding protein-like I"/>
    <property type="match status" value="1"/>
</dbReference>
<feature type="transmembrane region" description="Helical" evidence="12">
    <location>
        <begin position="707"/>
        <end position="726"/>
    </location>
</feature>
<evidence type="ECO:0000256" key="2">
    <source>
        <dbReference type="ARBA" id="ARBA00022475"/>
    </source>
</evidence>
<dbReference type="InParanoid" id="A0A6J2P955"/>
<evidence type="ECO:0000259" key="14">
    <source>
        <dbReference type="PROSITE" id="PS50259"/>
    </source>
</evidence>
<feature type="transmembrane region" description="Helical" evidence="12">
    <location>
        <begin position="665"/>
        <end position="686"/>
    </location>
</feature>
<dbReference type="PROSITE" id="PS00980">
    <property type="entry name" value="G_PROTEIN_RECEP_F3_2"/>
    <property type="match status" value="1"/>
</dbReference>
<dbReference type="FunFam" id="3.40.50.2300:FF:000016">
    <property type="entry name" value="Taste 1 receptor member 2"/>
    <property type="match status" value="1"/>
</dbReference>